<name>A0A088F7Z7_9CAUD</name>
<gene>
    <name evidence="1" type="ORF">LSPA1_30</name>
</gene>
<evidence type="ECO:0000313" key="1">
    <source>
        <dbReference type="EMBL" id="AIM41128.1"/>
    </source>
</evidence>
<keyword evidence="2" id="KW-1185">Reference proteome</keyword>
<protein>
    <submittedName>
        <fullName evidence="1">Uncharacterized protein</fullName>
    </submittedName>
</protein>
<dbReference type="KEGG" id="vg:22807840"/>
<dbReference type="Proteomes" id="UP000029349">
    <property type="component" value="Segment"/>
</dbReference>
<evidence type="ECO:0000313" key="2">
    <source>
        <dbReference type="Proteomes" id="UP000029349"/>
    </source>
</evidence>
<dbReference type="OrthoDB" id="13591at10239"/>
<dbReference type="EMBL" id="KM272358">
    <property type="protein sequence ID" value="AIM41128.1"/>
    <property type="molecule type" value="Genomic_DNA"/>
</dbReference>
<proteinExistence type="predicted"/>
<dbReference type="GeneID" id="22807840"/>
<organism evidence="1 2">
    <name type="scientific">Salmonella phage LSPA1</name>
    <dbReference type="NCBI Taxonomy" id="1540823"/>
    <lineage>
        <taxon>Viruses</taxon>
        <taxon>Duplodnaviria</taxon>
        <taxon>Heunggongvirae</taxon>
        <taxon>Uroviricota</taxon>
        <taxon>Caudoviricetes</taxon>
        <taxon>Sarkviridae</taxon>
        <taxon>Guernseyvirinae</taxon>
        <taxon>Jerseyvirus</taxon>
        <taxon>Jerseyvirus LSPA1</taxon>
    </lineage>
</organism>
<dbReference type="RefSeq" id="YP_009113177.1">
    <property type="nucleotide sequence ID" value="NC_026017.1"/>
</dbReference>
<reference evidence="1 2" key="1">
    <citation type="submission" date="2014-11" db="EMBL/GenBank/DDBJ databases">
        <title>Complete Genome Sequence of the Salmonella paratyphi A Bacteriophage LSPA1.</title>
        <authorList>
            <person name="Zeng W."/>
            <person name="Mao P."/>
            <person name="Hong Y."/>
            <person name="Feng M."/>
            <person name="Xu Z."/>
            <person name="Huang F."/>
            <person name="Jing S."/>
        </authorList>
    </citation>
    <scope>NUCLEOTIDE SEQUENCE [LARGE SCALE GENOMIC DNA]</scope>
</reference>
<sequence>MNINDYTGLPYDFRRRNCWHHVRNVRADAGLSTPMFDVTSPTAIDSAFDDGHANPKGLIRVFIPQNFDAVLLGVKHRGRIVWHAGVYYEGMVSHCELASRQVRLDSLEDLKDTYSEIEFWR</sequence>
<accession>A0A088F7Z7</accession>